<dbReference type="InterPro" id="IPR003661">
    <property type="entry name" value="HisK_dim/P_dom"/>
</dbReference>
<evidence type="ECO:0000256" key="6">
    <source>
        <dbReference type="ARBA" id="ARBA00022777"/>
    </source>
</evidence>
<dbReference type="Proteomes" id="UP000627781">
    <property type="component" value="Unassembled WGS sequence"/>
</dbReference>
<comment type="caution">
    <text evidence="10">The sequence shown here is derived from an EMBL/GenBank/DDBJ whole genome shotgun (WGS) entry which is preliminary data.</text>
</comment>
<feature type="transmembrane region" description="Helical" evidence="8">
    <location>
        <begin position="9"/>
        <end position="31"/>
    </location>
</feature>
<dbReference type="PANTHER" id="PTHR45453">
    <property type="entry name" value="PHOSPHATE REGULON SENSOR PROTEIN PHOR"/>
    <property type="match status" value="1"/>
</dbReference>
<keyword evidence="7" id="KW-0902">Two-component regulatory system</keyword>
<dbReference type="CDD" id="cd00075">
    <property type="entry name" value="HATPase"/>
    <property type="match status" value="1"/>
</dbReference>
<dbReference type="PRINTS" id="PR00344">
    <property type="entry name" value="BCTRLSENSOR"/>
</dbReference>
<organism evidence="10 11">
    <name type="scientific">Clostridium cibarium</name>
    <dbReference type="NCBI Taxonomy" id="2762247"/>
    <lineage>
        <taxon>Bacteria</taxon>
        <taxon>Bacillati</taxon>
        <taxon>Bacillota</taxon>
        <taxon>Clostridia</taxon>
        <taxon>Eubacteriales</taxon>
        <taxon>Clostridiaceae</taxon>
        <taxon>Clostridium</taxon>
    </lineage>
</organism>
<dbReference type="Pfam" id="PF00512">
    <property type="entry name" value="HisKA"/>
    <property type="match status" value="1"/>
</dbReference>
<evidence type="ECO:0000256" key="4">
    <source>
        <dbReference type="ARBA" id="ARBA00022553"/>
    </source>
</evidence>
<dbReference type="CDD" id="cd00082">
    <property type="entry name" value="HisKA"/>
    <property type="match status" value="1"/>
</dbReference>
<keyword evidence="4" id="KW-0597">Phosphoprotein</keyword>
<dbReference type="SUPFAM" id="SSF47384">
    <property type="entry name" value="Homodimeric domain of signal transducing histidine kinase"/>
    <property type="match status" value="1"/>
</dbReference>
<evidence type="ECO:0000256" key="5">
    <source>
        <dbReference type="ARBA" id="ARBA00022679"/>
    </source>
</evidence>
<dbReference type="EMBL" id="JACSRA010000029">
    <property type="protein sequence ID" value="MBD7912810.1"/>
    <property type="molecule type" value="Genomic_DNA"/>
</dbReference>
<accession>A0ABR8PXB6</accession>
<dbReference type="GO" id="GO:0016301">
    <property type="term" value="F:kinase activity"/>
    <property type="evidence" value="ECO:0007669"/>
    <property type="project" value="UniProtKB-KW"/>
</dbReference>
<evidence type="ECO:0000256" key="7">
    <source>
        <dbReference type="ARBA" id="ARBA00023012"/>
    </source>
</evidence>
<evidence type="ECO:0000256" key="2">
    <source>
        <dbReference type="ARBA" id="ARBA00004370"/>
    </source>
</evidence>
<dbReference type="Gene3D" id="3.30.565.10">
    <property type="entry name" value="Histidine kinase-like ATPase, C-terminal domain"/>
    <property type="match status" value="1"/>
</dbReference>
<dbReference type="InterPro" id="IPR004358">
    <property type="entry name" value="Sig_transdc_His_kin-like_C"/>
</dbReference>
<keyword evidence="8" id="KW-0472">Membrane</keyword>
<feature type="domain" description="Histidine kinase" evidence="9">
    <location>
        <begin position="190"/>
        <end position="405"/>
    </location>
</feature>
<evidence type="ECO:0000256" key="3">
    <source>
        <dbReference type="ARBA" id="ARBA00012438"/>
    </source>
</evidence>
<keyword evidence="8" id="KW-0812">Transmembrane</keyword>
<dbReference type="InterPro" id="IPR050351">
    <property type="entry name" value="BphY/WalK/GraS-like"/>
</dbReference>
<name>A0ABR8PXB6_9CLOT</name>
<dbReference type="InterPro" id="IPR036890">
    <property type="entry name" value="HATPase_C_sf"/>
</dbReference>
<dbReference type="Gene3D" id="1.10.287.130">
    <property type="match status" value="1"/>
</dbReference>
<dbReference type="RefSeq" id="WP_191769684.1">
    <property type="nucleotide sequence ID" value="NZ_JACSRA010000029.1"/>
</dbReference>
<comment type="catalytic activity">
    <reaction evidence="1">
        <text>ATP + protein L-histidine = ADP + protein N-phospho-L-histidine.</text>
        <dbReference type="EC" id="2.7.13.3"/>
    </reaction>
</comment>
<dbReference type="PROSITE" id="PS50109">
    <property type="entry name" value="HIS_KIN"/>
    <property type="match status" value="1"/>
</dbReference>
<keyword evidence="5" id="KW-0808">Transferase</keyword>
<dbReference type="InterPro" id="IPR003594">
    <property type="entry name" value="HATPase_dom"/>
</dbReference>
<dbReference type="Pfam" id="PF02518">
    <property type="entry name" value="HATPase_c"/>
    <property type="match status" value="1"/>
</dbReference>
<keyword evidence="6 10" id="KW-0418">Kinase</keyword>
<reference evidence="10 11" key="1">
    <citation type="submission" date="2020-08" db="EMBL/GenBank/DDBJ databases">
        <title>A Genomic Blueprint of the Chicken Gut Microbiome.</title>
        <authorList>
            <person name="Gilroy R."/>
            <person name="Ravi A."/>
            <person name="Getino M."/>
            <person name="Pursley I."/>
            <person name="Horton D.L."/>
            <person name="Alikhan N.-F."/>
            <person name="Baker D."/>
            <person name="Gharbi K."/>
            <person name="Hall N."/>
            <person name="Watson M."/>
            <person name="Adriaenssens E.M."/>
            <person name="Foster-Nyarko E."/>
            <person name="Jarju S."/>
            <person name="Secka A."/>
            <person name="Antonio M."/>
            <person name="Oren A."/>
            <person name="Chaudhuri R."/>
            <person name="La Ragione R.M."/>
            <person name="Hildebrand F."/>
            <person name="Pallen M.J."/>
        </authorList>
    </citation>
    <scope>NUCLEOTIDE SEQUENCE [LARGE SCALE GENOMIC DNA]</scope>
    <source>
        <strain evidence="10 11">Sa3CVN1</strain>
    </source>
</reference>
<evidence type="ECO:0000256" key="1">
    <source>
        <dbReference type="ARBA" id="ARBA00000085"/>
    </source>
</evidence>
<proteinExistence type="predicted"/>
<keyword evidence="11" id="KW-1185">Reference proteome</keyword>
<sequence>MFAKQKRHLVLVNTITFLVLFSILGVVLFQYTKSEIYREVDKNLLSMAKVVQKSSKNNKLTFQKLEPNNGVLVWSEDGELLESTSHNNYYRDIADKIKYKTLDNIEESRYDSFYFRSMAIKIDTDNSTVIVQLIRNTNSQKEFLETLNSILVVGGVLIFVISVVVAFYLASKALVPIVKAWEKQQQFVSDASHELRTPLTIIQSKLELLLKSPEKKVKEVGESIAISLSETRRLSKLVNNLLTLAKSDSNAIELDKKVFCLSKKLDEICEPYIEIAEFAEKTFIKDLEQDVYINADEDRIAQLMIILLDNALKYTSEGDIIKLSLKKKNNKIFIEVKDNGLGISKENLPYIFDRFYRGDKVRGREGGHGLGLSIAEWIVKKHGGNIQVSSEEREETKAQIVFSKN</sequence>
<dbReference type="SUPFAM" id="SSF55874">
    <property type="entry name" value="ATPase domain of HSP90 chaperone/DNA topoisomerase II/histidine kinase"/>
    <property type="match status" value="1"/>
</dbReference>
<evidence type="ECO:0000259" key="9">
    <source>
        <dbReference type="PROSITE" id="PS50109"/>
    </source>
</evidence>
<evidence type="ECO:0000256" key="8">
    <source>
        <dbReference type="SAM" id="Phobius"/>
    </source>
</evidence>
<evidence type="ECO:0000313" key="10">
    <source>
        <dbReference type="EMBL" id="MBD7912810.1"/>
    </source>
</evidence>
<dbReference type="InterPro" id="IPR005467">
    <property type="entry name" value="His_kinase_dom"/>
</dbReference>
<keyword evidence="8" id="KW-1133">Transmembrane helix</keyword>
<dbReference type="PANTHER" id="PTHR45453:SF1">
    <property type="entry name" value="PHOSPHATE REGULON SENSOR PROTEIN PHOR"/>
    <property type="match status" value="1"/>
</dbReference>
<dbReference type="EC" id="2.7.13.3" evidence="3"/>
<feature type="transmembrane region" description="Helical" evidence="8">
    <location>
        <begin position="150"/>
        <end position="170"/>
    </location>
</feature>
<comment type="subcellular location">
    <subcellularLocation>
        <location evidence="2">Membrane</location>
    </subcellularLocation>
</comment>
<evidence type="ECO:0000313" key="11">
    <source>
        <dbReference type="Proteomes" id="UP000627781"/>
    </source>
</evidence>
<dbReference type="SMART" id="SM00387">
    <property type="entry name" value="HATPase_c"/>
    <property type="match status" value="1"/>
</dbReference>
<gene>
    <name evidence="10" type="ORF">H9661_15775</name>
</gene>
<dbReference type="InterPro" id="IPR036097">
    <property type="entry name" value="HisK_dim/P_sf"/>
</dbReference>
<dbReference type="SMART" id="SM00388">
    <property type="entry name" value="HisKA"/>
    <property type="match status" value="1"/>
</dbReference>
<protein>
    <recommendedName>
        <fullName evidence="3">histidine kinase</fullName>
        <ecNumber evidence="3">2.7.13.3</ecNumber>
    </recommendedName>
</protein>